<evidence type="ECO:0000256" key="1">
    <source>
        <dbReference type="SAM" id="MobiDB-lite"/>
    </source>
</evidence>
<dbReference type="AlphaFoldDB" id="A0AA35L269"/>
<gene>
    <name evidence="2" type="ORF">PODLI_1B039999</name>
</gene>
<dbReference type="EMBL" id="OX395136">
    <property type="protein sequence ID" value="CAI5787951.1"/>
    <property type="molecule type" value="Genomic_DNA"/>
</dbReference>
<accession>A0AA35L269</accession>
<organism evidence="2 3">
    <name type="scientific">Podarcis lilfordi</name>
    <name type="common">Lilford's wall lizard</name>
    <dbReference type="NCBI Taxonomy" id="74358"/>
    <lineage>
        <taxon>Eukaryota</taxon>
        <taxon>Metazoa</taxon>
        <taxon>Chordata</taxon>
        <taxon>Craniata</taxon>
        <taxon>Vertebrata</taxon>
        <taxon>Euteleostomi</taxon>
        <taxon>Lepidosauria</taxon>
        <taxon>Squamata</taxon>
        <taxon>Bifurcata</taxon>
        <taxon>Unidentata</taxon>
        <taxon>Episquamata</taxon>
        <taxon>Laterata</taxon>
        <taxon>Lacertibaenia</taxon>
        <taxon>Lacertidae</taxon>
        <taxon>Podarcis</taxon>
    </lineage>
</organism>
<proteinExistence type="predicted"/>
<feature type="region of interest" description="Disordered" evidence="1">
    <location>
        <begin position="1"/>
        <end position="22"/>
    </location>
</feature>
<protein>
    <submittedName>
        <fullName evidence="2">Uncharacterized protein</fullName>
    </submittedName>
</protein>
<reference evidence="2" key="1">
    <citation type="submission" date="2022-12" db="EMBL/GenBank/DDBJ databases">
        <authorList>
            <person name="Alioto T."/>
            <person name="Alioto T."/>
            <person name="Gomez Garrido J."/>
        </authorList>
    </citation>
    <scope>NUCLEOTIDE SEQUENCE</scope>
</reference>
<keyword evidence="3" id="KW-1185">Reference proteome</keyword>
<dbReference type="Proteomes" id="UP001178461">
    <property type="component" value="Chromosome 11"/>
</dbReference>
<evidence type="ECO:0000313" key="3">
    <source>
        <dbReference type="Proteomes" id="UP001178461"/>
    </source>
</evidence>
<sequence length="202" mass="22954">MDQRGSATPSLPAEPRCSMTENTLHGEEELDEETVNFISTLYESLGPLLTEVTKLQNNQDPPAHLMVDMRAKLREMGSTVSDARKKMMRYNMYLKRRLAKAVHEKKALREQQLRQQECNEQEMPPPELLRNKAQERAHRRGVSLQDPQFVPVVEEASGRLRPLQDIADGSSRVCMTPQGVLQKSACRLDGMPSRPSLDRGQM</sequence>
<evidence type="ECO:0000313" key="2">
    <source>
        <dbReference type="EMBL" id="CAI5787951.1"/>
    </source>
</evidence>
<name>A0AA35L269_9SAUR</name>